<evidence type="ECO:0008006" key="4">
    <source>
        <dbReference type="Google" id="ProtNLM"/>
    </source>
</evidence>
<proteinExistence type="predicted"/>
<dbReference type="Proteomes" id="UP000265515">
    <property type="component" value="Unassembled WGS sequence"/>
</dbReference>
<dbReference type="InterPro" id="IPR050951">
    <property type="entry name" value="Retrovirus_Pol_polyprotein"/>
</dbReference>
<reference evidence="2 3" key="1">
    <citation type="journal article" date="2018" name="Cell">
        <title>The Chara Genome: Secondary Complexity and Implications for Plant Terrestrialization.</title>
        <authorList>
            <person name="Nishiyama T."/>
            <person name="Sakayama H."/>
            <person name="Vries J.D."/>
            <person name="Buschmann H."/>
            <person name="Saint-Marcoux D."/>
            <person name="Ullrich K.K."/>
            <person name="Haas F.B."/>
            <person name="Vanderstraeten L."/>
            <person name="Becker D."/>
            <person name="Lang D."/>
            <person name="Vosolsobe S."/>
            <person name="Rombauts S."/>
            <person name="Wilhelmsson P.K.I."/>
            <person name="Janitza P."/>
            <person name="Kern R."/>
            <person name="Heyl A."/>
            <person name="Rumpler F."/>
            <person name="Villalobos L.I.A.C."/>
            <person name="Clay J.M."/>
            <person name="Skokan R."/>
            <person name="Toyoda A."/>
            <person name="Suzuki Y."/>
            <person name="Kagoshima H."/>
            <person name="Schijlen E."/>
            <person name="Tajeshwar N."/>
            <person name="Catarino B."/>
            <person name="Hetherington A.J."/>
            <person name="Saltykova A."/>
            <person name="Bonnot C."/>
            <person name="Breuninger H."/>
            <person name="Symeonidi A."/>
            <person name="Radhakrishnan G.V."/>
            <person name="Van Nieuwerburgh F."/>
            <person name="Deforce D."/>
            <person name="Chang C."/>
            <person name="Karol K.G."/>
            <person name="Hedrich R."/>
            <person name="Ulvskov P."/>
            <person name="Glockner G."/>
            <person name="Delwiche C.F."/>
            <person name="Petrasek J."/>
            <person name="Van de Peer Y."/>
            <person name="Friml J."/>
            <person name="Beilby M."/>
            <person name="Dolan L."/>
            <person name="Kohara Y."/>
            <person name="Sugano S."/>
            <person name="Fujiyama A."/>
            <person name="Delaux P.-M."/>
            <person name="Quint M."/>
            <person name="TheiBen G."/>
            <person name="Hagemann M."/>
            <person name="Harholt J."/>
            <person name="Dunand C."/>
            <person name="Zachgo S."/>
            <person name="Langdale J."/>
            <person name="Maumus F."/>
            <person name="Straeten D.V.D."/>
            <person name="Gould S.B."/>
            <person name="Rensing S.A."/>
        </authorList>
    </citation>
    <scope>NUCLEOTIDE SEQUENCE [LARGE SCALE GENOMIC DNA]</scope>
    <source>
        <strain evidence="2 3">S276</strain>
    </source>
</reference>
<dbReference type="PANTHER" id="PTHR37984:SF5">
    <property type="entry name" value="PROTEIN NYNRIN-LIKE"/>
    <property type="match status" value="1"/>
</dbReference>
<evidence type="ECO:0000313" key="3">
    <source>
        <dbReference type="Proteomes" id="UP000265515"/>
    </source>
</evidence>
<organism evidence="2 3">
    <name type="scientific">Chara braunii</name>
    <name type="common">Braun's stonewort</name>
    <dbReference type="NCBI Taxonomy" id="69332"/>
    <lineage>
        <taxon>Eukaryota</taxon>
        <taxon>Viridiplantae</taxon>
        <taxon>Streptophyta</taxon>
        <taxon>Charophyceae</taxon>
        <taxon>Charales</taxon>
        <taxon>Characeae</taxon>
        <taxon>Chara</taxon>
    </lineage>
</organism>
<keyword evidence="3" id="KW-1185">Reference proteome</keyword>
<dbReference type="SUPFAM" id="SSF56672">
    <property type="entry name" value="DNA/RNA polymerases"/>
    <property type="match status" value="1"/>
</dbReference>
<evidence type="ECO:0000256" key="1">
    <source>
        <dbReference type="SAM" id="MobiDB-lite"/>
    </source>
</evidence>
<dbReference type="OrthoDB" id="4369127at2759"/>
<dbReference type="Gramene" id="GBG89302">
    <property type="protein sequence ID" value="GBG89302"/>
    <property type="gene ID" value="CBR_g49012"/>
</dbReference>
<dbReference type="FunFam" id="3.30.70.270:FF:000020">
    <property type="entry name" value="Transposon Tf2-6 polyprotein-like Protein"/>
    <property type="match status" value="1"/>
</dbReference>
<comment type="caution">
    <text evidence="2">The sequence shown here is derived from an EMBL/GenBank/DDBJ whole genome shotgun (WGS) entry which is preliminary data.</text>
</comment>
<dbReference type="Gene3D" id="3.30.70.270">
    <property type="match status" value="2"/>
</dbReference>
<dbReference type="AlphaFoldDB" id="A0A388M491"/>
<dbReference type="InterPro" id="IPR043502">
    <property type="entry name" value="DNA/RNA_pol_sf"/>
</dbReference>
<dbReference type="InterPro" id="IPR043128">
    <property type="entry name" value="Rev_trsase/Diguanyl_cyclase"/>
</dbReference>
<sequence length="329" mass="37129">MDPKAGESILAYEECLAAFIQEANDRAAAPAKERNRIEQEEEAKHQLEEQNRLRQEEADLQAAAGHRSRQRERLFTRETVIGDETAHWVEMASGDAASETDKGLSTVAQISHDLVATFTLQQEEILHLQQTVDQMLARLQALEKQPAAVAAAEPSNLATRVQTLEDDVNHIKRVHQDFRTSQLATNLQLETQFQAAAAVTPAVASSRRPPKLDDIPVFCDQSKTNRSPRYKANRDKCEFVRQELEYLGHLVSPEGIRPLADKIQAIHEWPESKNVTDVRSFLGLAGYYQRFIKGYSKIAVNLSKLQSEERPFDFDDDARHSFETLKAAL</sequence>
<feature type="region of interest" description="Disordered" evidence="1">
    <location>
        <begin position="29"/>
        <end position="51"/>
    </location>
</feature>
<protein>
    <recommendedName>
        <fullName evidence="4">Reverse transcriptase/retrotransposon-derived protein RNase H-like domain-containing protein</fullName>
    </recommendedName>
</protein>
<name>A0A388M491_CHABU</name>
<evidence type="ECO:0000313" key="2">
    <source>
        <dbReference type="EMBL" id="GBG89302.1"/>
    </source>
</evidence>
<dbReference type="EMBL" id="BFEA01000728">
    <property type="protein sequence ID" value="GBG89302.1"/>
    <property type="molecule type" value="Genomic_DNA"/>
</dbReference>
<gene>
    <name evidence="2" type="ORF">CBR_g49012</name>
</gene>
<dbReference type="PANTHER" id="PTHR37984">
    <property type="entry name" value="PROTEIN CBG26694"/>
    <property type="match status" value="1"/>
</dbReference>
<accession>A0A388M491</accession>
<feature type="compositionally biased region" description="Basic and acidic residues" evidence="1">
    <location>
        <begin position="31"/>
        <end position="51"/>
    </location>
</feature>